<gene>
    <name evidence="6" type="primary">pyrE</name>
    <name evidence="9" type="ordered locus">Tmar_2045</name>
</gene>
<name>E6SJH1_THEM7</name>
<feature type="compositionally biased region" description="Low complexity" evidence="7">
    <location>
        <begin position="103"/>
        <end position="118"/>
    </location>
</feature>
<comment type="catalytic activity">
    <reaction evidence="6">
        <text>orotidine 5'-phosphate + diphosphate = orotate + 5-phospho-alpha-D-ribose 1-diphosphate</text>
        <dbReference type="Rhea" id="RHEA:10380"/>
        <dbReference type="ChEBI" id="CHEBI:30839"/>
        <dbReference type="ChEBI" id="CHEBI:33019"/>
        <dbReference type="ChEBI" id="CHEBI:57538"/>
        <dbReference type="ChEBI" id="CHEBI:58017"/>
        <dbReference type="EC" id="2.4.2.10"/>
    </reaction>
</comment>
<dbReference type="InterPro" id="IPR029057">
    <property type="entry name" value="PRTase-like"/>
</dbReference>
<reference evidence="9 10" key="1">
    <citation type="journal article" date="2010" name="Stand. Genomic Sci.">
        <title>Complete genome sequence of Thermaerobacter marianensis type strain (7p75a).</title>
        <authorList>
            <person name="Han C."/>
            <person name="Gu W."/>
            <person name="Zhang X."/>
            <person name="Lapidus A."/>
            <person name="Nolan M."/>
            <person name="Copeland A."/>
            <person name="Lucas S."/>
            <person name="Del Rio T.G."/>
            <person name="Tice H."/>
            <person name="Cheng J.F."/>
            <person name="Tapia R."/>
            <person name="Goodwin L."/>
            <person name="Pitluck S."/>
            <person name="Pagani I."/>
            <person name="Ivanova N."/>
            <person name="Mavromatis K."/>
            <person name="Mikhailova N."/>
            <person name="Pati A."/>
            <person name="Chen A."/>
            <person name="Palaniappan K."/>
            <person name="Land M."/>
            <person name="Hauser L."/>
            <person name="Chang Y.J."/>
            <person name="Jeffries C.D."/>
            <person name="Schneider S."/>
            <person name="Rohde M."/>
            <person name="Goker M."/>
            <person name="Pukall R."/>
            <person name="Woyke T."/>
            <person name="Bristow J."/>
            <person name="Eisen J.A."/>
            <person name="Markowitz V."/>
            <person name="Hugenholtz P."/>
            <person name="Kyrpides N.C."/>
            <person name="Klenk H.P."/>
            <person name="Detter J.C."/>
        </authorList>
    </citation>
    <scope>NUCLEOTIDE SEQUENCE [LARGE SCALE GENOMIC DNA]</scope>
    <source>
        <strain evidence="10">ATCC 700841 / DSM 12885 / JCM 10246 / 7p75a</strain>
    </source>
</reference>
<dbReference type="InterPro" id="IPR000836">
    <property type="entry name" value="PRTase_dom"/>
</dbReference>
<feature type="binding site" evidence="6">
    <location>
        <begin position="57"/>
        <end position="58"/>
    </location>
    <ligand>
        <name>orotate</name>
        <dbReference type="ChEBI" id="CHEBI:30839"/>
    </ligand>
</feature>
<organism evidence="9 10">
    <name type="scientific">Thermaerobacter marianensis (strain ATCC 700841 / DSM 12885 / JCM 10246 / 7p75a)</name>
    <dbReference type="NCBI Taxonomy" id="644966"/>
    <lineage>
        <taxon>Bacteria</taxon>
        <taxon>Bacillati</taxon>
        <taxon>Bacillota</taxon>
        <taxon>Clostridia</taxon>
        <taxon>Eubacteriales</taxon>
        <taxon>Clostridiales Family XVII. Incertae Sedis</taxon>
        <taxon>Thermaerobacter</taxon>
    </lineage>
</organism>
<feature type="domain" description="Phosphoribosyltransferase" evidence="8">
    <location>
        <begin position="131"/>
        <end position="217"/>
    </location>
</feature>
<comment type="caution">
    <text evidence="6">Lacks conserved residue(s) required for the propagation of feature annotation.</text>
</comment>
<dbReference type="EMBL" id="CP002344">
    <property type="protein sequence ID" value="ADU52126.1"/>
    <property type="molecule type" value="Genomic_DNA"/>
</dbReference>
<feature type="compositionally biased region" description="Gly residues" evidence="7">
    <location>
        <begin position="90"/>
        <end position="102"/>
    </location>
</feature>
<dbReference type="EC" id="2.4.2.10" evidence="2 6"/>
<sequence length="257" mass="25734">MNAAEPRPSRGNGLPDMPGGGQTGEGETAGVAALLERTGAHRRGHFVLTTGLHSDEFFLLAQSFQYPEVLEQLGAALAAALRRVLPPGEGPAGGPAGEGGAPAGWAAGDGLRPVAGDRGPAGGGGARPVGAVVGPAMGGVLLAHAVARVLKARSLFAEKDDGGAMRLKRGFRLEPGEPVVVVEDAVTTGGSVRKTMDAVAAAGGRVVAVGAVVDRSGGGVDFGVPFVALLSRPVAAYPPDRCPLCRQGVPLVAPKQR</sequence>
<dbReference type="HAMAP" id="MF_01208">
    <property type="entry name" value="PyrE"/>
    <property type="match status" value="1"/>
</dbReference>
<dbReference type="HOGENOM" id="CLU_074878_3_0_9"/>
<comment type="subunit">
    <text evidence="6">Homodimer.</text>
</comment>
<evidence type="ECO:0000256" key="3">
    <source>
        <dbReference type="ARBA" id="ARBA00022676"/>
    </source>
</evidence>
<dbReference type="GO" id="GO:0019856">
    <property type="term" value="P:pyrimidine nucleobase biosynthetic process"/>
    <property type="evidence" value="ECO:0007669"/>
    <property type="project" value="TreeGrafter"/>
</dbReference>
<dbReference type="CDD" id="cd06223">
    <property type="entry name" value="PRTases_typeI"/>
    <property type="match status" value="1"/>
</dbReference>
<evidence type="ECO:0000256" key="5">
    <source>
        <dbReference type="ARBA" id="ARBA00022975"/>
    </source>
</evidence>
<keyword evidence="10" id="KW-1185">Reference proteome</keyword>
<comment type="pathway">
    <text evidence="1 6">Pyrimidine metabolism; UMP biosynthesis via de novo pathway; UMP from orotate: step 1/2.</text>
</comment>
<keyword evidence="5 6" id="KW-0665">Pyrimidine biosynthesis</keyword>
<dbReference type="Proteomes" id="UP000008915">
    <property type="component" value="Chromosome"/>
</dbReference>
<dbReference type="KEGG" id="tmr:Tmar_2045"/>
<evidence type="ECO:0000256" key="4">
    <source>
        <dbReference type="ARBA" id="ARBA00022679"/>
    </source>
</evidence>
<dbReference type="Gene3D" id="3.40.50.2020">
    <property type="match status" value="1"/>
</dbReference>
<feature type="binding site" description="in other chain" evidence="6">
    <location>
        <begin position="183"/>
        <end position="191"/>
    </location>
    <ligand>
        <name>5-phospho-alpha-D-ribose 1-diphosphate</name>
        <dbReference type="ChEBI" id="CHEBI:58017"/>
        <note>ligand shared between dimeric partners</note>
    </ligand>
</feature>
<dbReference type="Pfam" id="PF00156">
    <property type="entry name" value="Pribosyltran"/>
    <property type="match status" value="1"/>
</dbReference>
<dbReference type="eggNOG" id="COG0461">
    <property type="taxonomic scope" value="Bacteria"/>
</dbReference>
<evidence type="ECO:0000256" key="7">
    <source>
        <dbReference type="SAM" id="MobiDB-lite"/>
    </source>
</evidence>
<proteinExistence type="inferred from homology"/>
<dbReference type="UniPathway" id="UPA00070">
    <property type="reaction ID" value="UER00119"/>
</dbReference>
<keyword evidence="4 6" id="KW-0808">Transferase</keyword>
<dbReference type="STRING" id="644966.Tmar_2045"/>
<keyword evidence="3 6" id="KW-0328">Glycosyltransferase</keyword>
<accession>E6SJH1</accession>
<evidence type="ECO:0000256" key="6">
    <source>
        <dbReference type="HAMAP-Rule" id="MF_01208"/>
    </source>
</evidence>
<feature type="binding site" evidence="6">
    <location>
        <position position="187"/>
    </location>
    <ligand>
        <name>orotate</name>
        <dbReference type="ChEBI" id="CHEBI:30839"/>
    </ligand>
</feature>
<dbReference type="InterPro" id="IPR023031">
    <property type="entry name" value="OPRT"/>
</dbReference>
<protein>
    <recommendedName>
        <fullName evidence="2 6">Orotate phosphoribosyltransferase</fullName>
        <shortName evidence="6">OPRT</shortName>
        <shortName evidence="6">OPRTase</shortName>
        <ecNumber evidence="2 6">2.4.2.10</ecNumber>
    </recommendedName>
</protein>
<evidence type="ECO:0000313" key="10">
    <source>
        <dbReference type="Proteomes" id="UP000008915"/>
    </source>
</evidence>
<feature type="region of interest" description="Disordered" evidence="7">
    <location>
        <begin position="89"/>
        <end position="125"/>
    </location>
</feature>
<dbReference type="SUPFAM" id="SSF53271">
    <property type="entry name" value="PRTase-like"/>
    <property type="match status" value="1"/>
</dbReference>
<evidence type="ECO:0000259" key="8">
    <source>
        <dbReference type="Pfam" id="PF00156"/>
    </source>
</evidence>
<evidence type="ECO:0000313" key="9">
    <source>
        <dbReference type="EMBL" id="ADU52126.1"/>
    </source>
</evidence>
<keyword evidence="6" id="KW-0460">Magnesium</keyword>
<dbReference type="GO" id="GO:0044205">
    <property type="term" value="P:'de novo' UMP biosynthetic process"/>
    <property type="evidence" value="ECO:0007669"/>
    <property type="project" value="UniProtKB-UniRule"/>
</dbReference>
<dbReference type="AlphaFoldDB" id="E6SJH1"/>
<evidence type="ECO:0000256" key="1">
    <source>
        <dbReference type="ARBA" id="ARBA00004889"/>
    </source>
</evidence>
<feature type="region of interest" description="Disordered" evidence="7">
    <location>
        <begin position="1"/>
        <end position="26"/>
    </location>
</feature>
<feature type="binding site" description="in other chain" evidence="6">
    <location>
        <position position="159"/>
    </location>
    <ligand>
        <name>5-phospho-alpha-D-ribose 1-diphosphate</name>
        <dbReference type="ChEBI" id="CHEBI:58017"/>
        <note>ligand shared between dimeric partners</note>
    </ligand>
</feature>
<dbReference type="GO" id="GO:0000287">
    <property type="term" value="F:magnesium ion binding"/>
    <property type="evidence" value="ECO:0007669"/>
    <property type="project" value="UniProtKB-UniRule"/>
</dbReference>
<dbReference type="RefSeq" id="WP_013496426.1">
    <property type="nucleotide sequence ID" value="NC_014831.1"/>
</dbReference>
<dbReference type="PANTHER" id="PTHR19278:SF9">
    <property type="entry name" value="URIDINE 5'-MONOPHOSPHATE SYNTHASE"/>
    <property type="match status" value="1"/>
</dbReference>
<dbReference type="PANTHER" id="PTHR19278">
    <property type="entry name" value="OROTATE PHOSPHORIBOSYLTRANSFERASE"/>
    <property type="match status" value="1"/>
</dbReference>
<feature type="binding site" evidence="6">
    <location>
        <position position="215"/>
    </location>
    <ligand>
        <name>orotate</name>
        <dbReference type="ChEBI" id="CHEBI:30839"/>
    </ligand>
</feature>
<comment type="cofactor">
    <cofactor evidence="6">
        <name>Mg(2+)</name>
        <dbReference type="ChEBI" id="CHEBI:18420"/>
    </cofactor>
</comment>
<evidence type="ECO:0000256" key="2">
    <source>
        <dbReference type="ARBA" id="ARBA00011971"/>
    </source>
</evidence>
<reference evidence="10" key="2">
    <citation type="journal article" date="2010" name="Stand. Genomic Sci.">
        <title>Complete genome sequence of Thermaerobacter marianensis type strain (7p75aT).</title>
        <authorList>
            <person name="Han C."/>
            <person name="Gu W."/>
            <person name="Zhang X."/>
            <person name="Lapidus A."/>
            <person name="Nolan M."/>
            <person name="Copeland A."/>
            <person name="Lucas S."/>
            <person name="Glavina Del Rio T."/>
            <person name="Tice H."/>
            <person name="Cheng J."/>
            <person name="Tapia R."/>
            <person name="Goodwin L."/>
            <person name="Pitluck S."/>
            <person name="Pagani I."/>
            <person name="Ivanova N."/>
            <person name="Mavromatis K."/>
            <person name="Mikhailova N."/>
            <person name="Pati A."/>
            <person name="Chen A."/>
            <person name="Palaniappan K."/>
            <person name="Land M."/>
            <person name="Hauser L."/>
            <person name="Chang Y."/>
            <person name="Jeffries C."/>
            <person name="Schneider S."/>
            <person name="Rohde M."/>
            <person name="Goker M."/>
            <person name="Pukall R."/>
            <person name="Woyke T."/>
            <person name="Bristow J."/>
            <person name="Eisen J."/>
            <person name="Markowitz V."/>
            <person name="Hugenholtz P."/>
            <person name="Kyrpides N."/>
            <person name="Klenk H."/>
            <person name="Detter J."/>
        </authorList>
    </citation>
    <scope>NUCLEOTIDE SEQUENCE [LARGE SCALE GENOMIC DNA]</scope>
    <source>
        <strain evidence="10">ATCC 700841 / DSM 12885 / JCM 10246 / 7p75a</strain>
    </source>
</reference>
<comment type="similarity">
    <text evidence="6">Belongs to the purine/pyrimidine phosphoribosyltransferase family. PyrE subfamily.</text>
</comment>
<dbReference type="GO" id="GO:0004588">
    <property type="term" value="F:orotate phosphoribosyltransferase activity"/>
    <property type="evidence" value="ECO:0007669"/>
    <property type="project" value="UniProtKB-UniRule"/>
</dbReference>
<comment type="function">
    <text evidence="6">Catalyzes the transfer of a ribosyl phosphate group from 5-phosphoribose 1-diphosphate to orotate, leading to the formation of orotidine monophosphate (OMP).</text>
</comment>